<dbReference type="PIRSF" id="PIRSF005902">
    <property type="entry name" value="DNase_TatD"/>
    <property type="match status" value="1"/>
</dbReference>
<dbReference type="Pfam" id="PF01026">
    <property type="entry name" value="TatD_DNase"/>
    <property type="match status" value="1"/>
</dbReference>
<evidence type="ECO:0000313" key="5">
    <source>
        <dbReference type="EMBL" id="RUR45778.1"/>
    </source>
</evidence>
<accession>A0A433LAS3</accession>
<dbReference type="RefSeq" id="WP_126949553.1">
    <property type="nucleotide sequence ID" value="NZ_RZHC01000004.1"/>
</dbReference>
<feature type="binding site" evidence="4">
    <location>
        <position position="94"/>
    </location>
    <ligand>
        <name>a divalent metal cation</name>
        <dbReference type="ChEBI" id="CHEBI:60240"/>
        <label>1</label>
    </ligand>
</feature>
<dbReference type="SUPFAM" id="SSF51556">
    <property type="entry name" value="Metallo-dependent hydrolases"/>
    <property type="match status" value="1"/>
</dbReference>
<name>A0A433LAS3_9GAMM</name>
<dbReference type="EMBL" id="RZHD01000005">
    <property type="protein sequence ID" value="RUR45778.1"/>
    <property type="molecule type" value="Genomic_DNA"/>
</dbReference>
<dbReference type="GO" id="GO:0004536">
    <property type="term" value="F:DNA nuclease activity"/>
    <property type="evidence" value="ECO:0007669"/>
    <property type="project" value="InterPro"/>
</dbReference>
<feature type="binding site" evidence="4">
    <location>
        <position position="206"/>
    </location>
    <ligand>
        <name>a divalent metal cation</name>
        <dbReference type="ChEBI" id="CHEBI:60240"/>
        <label>1</label>
    </ligand>
</feature>
<dbReference type="PANTHER" id="PTHR46124:SF2">
    <property type="entry name" value="D-AMINOACYL-TRNA DEACYLASE"/>
    <property type="match status" value="1"/>
</dbReference>
<dbReference type="NCBIfam" id="TIGR00010">
    <property type="entry name" value="YchF/TatD family DNA exonuclease"/>
    <property type="match status" value="1"/>
</dbReference>
<feature type="binding site" evidence="4">
    <location>
        <position position="131"/>
    </location>
    <ligand>
        <name>a divalent metal cation</name>
        <dbReference type="ChEBI" id="CHEBI:60240"/>
        <label>2</label>
    </ligand>
</feature>
<dbReference type="GO" id="GO:0046872">
    <property type="term" value="F:metal ion binding"/>
    <property type="evidence" value="ECO:0007669"/>
    <property type="project" value="UniProtKB-KW"/>
</dbReference>
<evidence type="ECO:0000256" key="4">
    <source>
        <dbReference type="PIRSR" id="PIRSR005902-1"/>
    </source>
</evidence>
<dbReference type="PROSITE" id="PS01090">
    <property type="entry name" value="TATD_2"/>
    <property type="match status" value="1"/>
</dbReference>
<dbReference type="InterPro" id="IPR001130">
    <property type="entry name" value="TatD-like"/>
</dbReference>
<keyword evidence="3" id="KW-0378">Hydrolase</keyword>
<proteinExistence type="inferred from homology"/>
<dbReference type="FunFam" id="3.20.20.140:FF:000005">
    <property type="entry name" value="TatD family hydrolase"/>
    <property type="match status" value="1"/>
</dbReference>
<keyword evidence="2 4" id="KW-0479">Metal-binding</keyword>
<sequence length="276" mass="30374">MFVDSHCHLDRLSEHTHHGDVAATLEAARAANVSQFLAISVTLEDMPGLAAIAREHHDVAISAGLHPLHTLAIEPSVTDIQEAAEQYGAVAIGETGLDYHYRDSVPIAVQHERFKRHLMAARELELPVIVHTREAKEETLALLREYSDPRVGGVLHCFTEDMEMAREAVRLGFYISLSGIITFNNAAPLRELARLLPLDRLLIETDSPYLAPVPYRGKPNEPAWVVEVAECIARERGISVDEVAMQTTANFYQLFKAAAPDAPAHVKQALGRAGLV</sequence>
<keyword evidence="6" id="KW-1185">Reference proteome</keyword>
<dbReference type="InterPro" id="IPR018228">
    <property type="entry name" value="DNase_TatD-rel_CS"/>
</dbReference>
<evidence type="ECO:0000313" key="6">
    <source>
        <dbReference type="Proteomes" id="UP000286912"/>
    </source>
</evidence>
<dbReference type="InterPro" id="IPR015991">
    <property type="entry name" value="TatD/YcfH-like"/>
</dbReference>
<dbReference type="GO" id="GO:0005829">
    <property type="term" value="C:cytosol"/>
    <property type="evidence" value="ECO:0007669"/>
    <property type="project" value="TreeGrafter"/>
</dbReference>
<dbReference type="AlphaFoldDB" id="A0A433LAS3"/>
<feature type="binding site" evidence="4">
    <location>
        <position position="6"/>
    </location>
    <ligand>
        <name>a divalent metal cation</name>
        <dbReference type="ChEBI" id="CHEBI:60240"/>
        <label>1</label>
    </ligand>
</feature>
<dbReference type="CDD" id="cd01310">
    <property type="entry name" value="TatD_DNAse"/>
    <property type="match status" value="1"/>
</dbReference>
<gene>
    <name evidence="5" type="ORF">ELY37_07120</name>
</gene>
<dbReference type="Gene3D" id="3.20.20.140">
    <property type="entry name" value="Metal-dependent hydrolases"/>
    <property type="match status" value="1"/>
</dbReference>
<dbReference type="Proteomes" id="UP000286912">
    <property type="component" value="Unassembled WGS sequence"/>
</dbReference>
<dbReference type="OrthoDB" id="9810005at2"/>
<dbReference type="InterPro" id="IPR032466">
    <property type="entry name" value="Metal_Hydrolase"/>
</dbReference>
<feature type="binding site" evidence="4">
    <location>
        <position position="156"/>
    </location>
    <ligand>
        <name>a divalent metal cation</name>
        <dbReference type="ChEBI" id="CHEBI:60240"/>
        <label>2</label>
    </ligand>
</feature>
<dbReference type="PROSITE" id="PS01137">
    <property type="entry name" value="TATD_1"/>
    <property type="match status" value="1"/>
</dbReference>
<organism evidence="5 6">
    <name type="scientific">Vreelandella populi</name>
    <dbReference type="NCBI Taxonomy" id="2498858"/>
    <lineage>
        <taxon>Bacteria</taxon>
        <taxon>Pseudomonadati</taxon>
        <taxon>Pseudomonadota</taxon>
        <taxon>Gammaproteobacteria</taxon>
        <taxon>Oceanospirillales</taxon>
        <taxon>Halomonadaceae</taxon>
        <taxon>Vreelandella</taxon>
    </lineage>
</organism>
<evidence type="ECO:0000256" key="1">
    <source>
        <dbReference type="ARBA" id="ARBA00009275"/>
    </source>
</evidence>
<dbReference type="GO" id="GO:0016788">
    <property type="term" value="F:hydrolase activity, acting on ester bonds"/>
    <property type="evidence" value="ECO:0007669"/>
    <property type="project" value="InterPro"/>
</dbReference>
<evidence type="ECO:0000256" key="3">
    <source>
        <dbReference type="ARBA" id="ARBA00022801"/>
    </source>
</evidence>
<dbReference type="PANTHER" id="PTHR46124">
    <property type="entry name" value="D-AMINOACYL-TRNA DEACYLASE"/>
    <property type="match status" value="1"/>
</dbReference>
<protein>
    <submittedName>
        <fullName evidence="5">TatD family deoxyribonuclease</fullName>
    </submittedName>
</protein>
<evidence type="ECO:0000256" key="2">
    <source>
        <dbReference type="ARBA" id="ARBA00022723"/>
    </source>
</evidence>
<dbReference type="PROSITE" id="PS01091">
    <property type="entry name" value="TATD_3"/>
    <property type="match status" value="1"/>
</dbReference>
<comment type="similarity">
    <text evidence="1">Belongs to the metallo-dependent hydrolases superfamily. TatD-type hydrolase family.</text>
</comment>
<comment type="caution">
    <text evidence="5">The sequence shown here is derived from an EMBL/GenBank/DDBJ whole genome shotgun (WGS) entry which is preliminary data.</text>
</comment>
<feature type="binding site" evidence="4">
    <location>
        <position position="8"/>
    </location>
    <ligand>
        <name>a divalent metal cation</name>
        <dbReference type="ChEBI" id="CHEBI:60240"/>
        <label>1</label>
    </ligand>
</feature>
<reference evidence="5 6" key="1">
    <citation type="submission" date="2018-12" db="EMBL/GenBank/DDBJ databases">
        <title>three novel Halomonas strain isolated from plants.</title>
        <authorList>
            <person name="Sun C."/>
        </authorList>
    </citation>
    <scope>NUCLEOTIDE SEQUENCE [LARGE SCALE GENOMIC DNA]</scope>
    <source>
        <strain evidence="5 6">RC</strain>
    </source>
</reference>